<dbReference type="Pfam" id="PF00512">
    <property type="entry name" value="HisKA"/>
    <property type="match status" value="1"/>
</dbReference>
<dbReference type="GO" id="GO:0016036">
    <property type="term" value="P:cellular response to phosphate starvation"/>
    <property type="evidence" value="ECO:0007669"/>
    <property type="project" value="TreeGrafter"/>
</dbReference>
<dbReference type="InterPro" id="IPR050351">
    <property type="entry name" value="BphY/WalK/GraS-like"/>
</dbReference>
<dbReference type="InterPro" id="IPR003661">
    <property type="entry name" value="HisK_dim/P_dom"/>
</dbReference>
<keyword evidence="4" id="KW-0808">Transferase</keyword>
<keyword evidence="7" id="KW-0812">Transmembrane</keyword>
<keyword evidence="6" id="KW-0902">Two-component regulatory system</keyword>
<dbReference type="SUPFAM" id="SSF55874">
    <property type="entry name" value="ATPase domain of HSP90 chaperone/DNA topoisomerase II/histidine kinase"/>
    <property type="match status" value="1"/>
</dbReference>
<keyword evidence="7" id="KW-0472">Membrane</keyword>
<evidence type="ECO:0000256" key="2">
    <source>
        <dbReference type="ARBA" id="ARBA00012438"/>
    </source>
</evidence>
<dbReference type="PROSITE" id="PS50109">
    <property type="entry name" value="HIS_KIN"/>
    <property type="match status" value="1"/>
</dbReference>
<feature type="transmembrane region" description="Helical" evidence="7">
    <location>
        <begin position="84"/>
        <end position="107"/>
    </location>
</feature>
<dbReference type="EMBL" id="UINC01002911">
    <property type="protein sequence ID" value="SVA01517.1"/>
    <property type="molecule type" value="Genomic_DNA"/>
</dbReference>
<reference evidence="9" key="1">
    <citation type="submission" date="2018-05" db="EMBL/GenBank/DDBJ databases">
        <authorList>
            <person name="Lanie J.A."/>
            <person name="Ng W.-L."/>
            <person name="Kazmierczak K.M."/>
            <person name="Andrzejewski T.M."/>
            <person name="Davidsen T.M."/>
            <person name="Wayne K.J."/>
            <person name="Tettelin H."/>
            <person name="Glass J.I."/>
            <person name="Rusch D."/>
            <person name="Podicherti R."/>
            <person name="Tsui H.-C.T."/>
            <person name="Winkler M.E."/>
        </authorList>
    </citation>
    <scope>NUCLEOTIDE SEQUENCE</scope>
</reference>
<name>A0A381SGS2_9ZZZZ</name>
<feature type="transmembrane region" description="Helical" evidence="7">
    <location>
        <begin position="55"/>
        <end position="78"/>
    </location>
</feature>
<accession>A0A381SGS2</accession>
<dbReference type="PRINTS" id="PR00344">
    <property type="entry name" value="BCTRLSENSOR"/>
</dbReference>
<dbReference type="InterPro" id="IPR004358">
    <property type="entry name" value="Sig_transdc_His_kin-like_C"/>
</dbReference>
<evidence type="ECO:0000313" key="9">
    <source>
        <dbReference type="EMBL" id="SVA01517.1"/>
    </source>
</evidence>
<feature type="non-terminal residue" evidence="9">
    <location>
        <position position="1"/>
    </location>
</feature>
<feature type="domain" description="Histidine kinase" evidence="8">
    <location>
        <begin position="123"/>
        <end position="344"/>
    </location>
</feature>
<evidence type="ECO:0000256" key="1">
    <source>
        <dbReference type="ARBA" id="ARBA00000085"/>
    </source>
</evidence>
<dbReference type="InterPro" id="IPR003594">
    <property type="entry name" value="HATPase_dom"/>
</dbReference>
<protein>
    <recommendedName>
        <fullName evidence="2">histidine kinase</fullName>
        <ecNumber evidence="2">2.7.13.3</ecNumber>
    </recommendedName>
</protein>
<evidence type="ECO:0000256" key="5">
    <source>
        <dbReference type="ARBA" id="ARBA00022777"/>
    </source>
</evidence>
<proteinExistence type="predicted"/>
<dbReference type="PANTHER" id="PTHR45453">
    <property type="entry name" value="PHOSPHATE REGULON SENSOR PROTEIN PHOR"/>
    <property type="match status" value="1"/>
</dbReference>
<dbReference type="InterPro" id="IPR036890">
    <property type="entry name" value="HATPase_C_sf"/>
</dbReference>
<sequence>VGQFTVGKPQWRSHRNLLVQGLAVEQIVELDTDSPRRDTSMPMERTGVSRRRSVFLVWLFGAGLIAVAVGLNISFIVVNWRTGLLLLVGVASFAVLIGGLVVNTAFLTREIRKSEQHDAFIHAVTHELKTPLASIKLYLQTLRQREFDRDTRHELIDTMLEDSERLQQTIDRILLAGKTATARRVDHPTDVDVSDIVDECMTLAGRRHHLERGEVRLLDQVPRGEFVVSGDRDELVAAVTNLVDNAINYSGERVKVGVEVARAGARRVAISVRDQGIGITNQELKRVFRRFYRLPAALKSRARGTGIGLSIVRAVARRHGGRAYAESAGAGRGSTFTLELPINLP</sequence>
<evidence type="ECO:0000256" key="7">
    <source>
        <dbReference type="SAM" id="Phobius"/>
    </source>
</evidence>
<dbReference type="CDD" id="cd00082">
    <property type="entry name" value="HisKA"/>
    <property type="match status" value="1"/>
</dbReference>
<evidence type="ECO:0000256" key="3">
    <source>
        <dbReference type="ARBA" id="ARBA00022553"/>
    </source>
</evidence>
<keyword evidence="3" id="KW-0597">Phosphoprotein</keyword>
<dbReference type="InterPro" id="IPR036097">
    <property type="entry name" value="HisK_dim/P_sf"/>
</dbReference>
<dbReference type="GO" id="GO:0005886">
    <property type="term" value="C:plasma membrane"/>
    <property type="evidence" value="ECO:0007669"/>
    <property type="project" value="TreeGrafter"/>
</dbReference>
<evidence type="ECO:0000256" key="6">
    <source>
        <dbReference type="ARBA" id="ARBA00023012"/>
    </source>
</evidence>
<dbReference type="PANTHER" id="PTHR45453:SF1">
    <property type="entry name" value="PHOSPHATE REGULON SENSOR PROTEIN PHOR"/>
    <property type="match status" value="1"/>
</dbReference>
<organism evidence="9">
    <name type="scientific">marine metagenome</name>
    <dbReference type="NCBI Taxonomy" id="408172"/>
    <lineage>
        <taxon>unclassified sequences</taxon>
        <taxon>metagenomes</taxon>
        <taxon>ecological metagenomes</taxon>
    </lineage>
</organism>
<dbReference type="Gene3D" id="1.10.287.130">
    <property type="match status" value="1"/>
</dbReference>
<evidence type="ECO:0000259" key="8">
    <source>
        <dbReference type="PROSITE" id="PS50109"/>
    </source>
</evidence>
<dbReference type="InterPro" id="IPR005467">
    <property type="entry name" value="His_kinase_dom"/>
</dbReference>
<dbReference type="SMART" id="SM00387">
    <property type="entry name" value="HATPase_c"/>
    <property type="match status" value="1"/>
</dbReference>
<comment type="catalytic activity">
    <reaction evidence="1">
        <text>ATP + protein L-histidine = ADP + protein N-phospho-L-histidine.</text>
        <dbReference type="EC" id="2.7.13.3"/>
    </reaction>
</comment>
<keyword evidence="5" id="KW-0418">Kinase</keyword>
<dbReference type="GO" id="GO:0000155">
    <property type="term" value="F:phosphorelay sensor kinase activity"/>
    <property type="evidence" value="ECO:0007669"/>
    <property type="project" value="InterPro"/>
</dbReference>
<keyword evidence="7" id="KW-1133">Transmembrane helix</keyword>
<dbReference type="SMART" id="SM00388">
    <property type="entry name" value="HisKA"/>
    <property type="match status" value="1"/>
</dbReference>
<dbReference type="EC" id="2.7.13.3" evidence="2"/>
<dbReference type="Pfam" id="PF02518">
    <property type="entry name" value="HATPase_c"/>
    <property type="match status" value="1"/>
</dbReference>
<evidence type="ECO:0000256" key="4">
    <source>
        <dbReference type="ARBA" id="ARBA00022679"/>
    </source>
</evidence>
<dbReference type="AlphaFoldDB" id="A0A381SGS2"/>
<gene>
    <name evidence="9" type="ORF">METZ01_LOCUS54371</name>
</gene>
<dbReference type="Gene3D" id="3.30.565.10">
    <property type="entry name" value="Histidine kinase-like ATPase, C-terminal domain"/>
    <property type="match status" value="1"/>
</dbReference>
<dbReference type="SUPFAM" id="SSF47384">
    <property type="entry name" value="Homodimeric domain of signal transducing histidine kinase"/>
    <property type="match status" value="1"/>
</dbReference>
<dbReference type="GO" id="GO:0004721">
    <property type="term" value="F:phosphoprotein phosphatase activity"/>
    <property type="evidence" value="ECO:0007669"/>
    <property type="project" value="TreeGrafter"/>
</dbReference>